<dbReference type="Proteomes" id="UP000244005">
    <property type="component" value="Unassembled WGS sequence"/>
</dbReference>
<accession>A0A2R6XMJ5</accession>
<dbReference type="Gramene" id="Mp8g11130.1">
    <property type="protein sequence ID" value="Mp8g11130.1.cds"/>
    <property type="gene ID" value="Mp8g11130"/>
</dbReference>
<evidence type="ECO:0000313" key="2">
    <source>
        <dbReference type="Proteomes" id="UP000244005"/>
    </source>
</evidence>
<gene>
    <name evidence="1" type="ORF">MARPO_0008s0108</name>
</gene>
<reference evidence="2" key="1">
    <citation type="journal article" date="2017" name="Cell">
        <title>Insights into land plant evolution garnered from the Marchantia polymorpha genome.</title>
        <authorList>
            <person name="Bowman J.L."/>
            <person name="Kohchi T."/>
            <person name="Yamato K.T."/>
            <person name="Jenkins J."/>
            <person name="Shu S."/>
            <person name="Ishizaki K."/>
            <person name="Yamaoka S."/>
            <person name="Nishihama R."/>
            <person name="Nakamura Y."/>
            <person name="Berger F."/>
            <person name="Adam C."/>
            <person name="Aki S.S."/>
            <person name="Althoff F."/>
            <person name="Araki T."/>
            <person name="Arteaga-Vazquez M.A."/>
            <person name="Balasubrmanian S."/>
            <person name="Barry K."/>
            <person name="Bauer D."/>
            <person name="Boehm C.R."/>
            <person name="Briginshaw L."/>
            <person name="Caballero-Perez J."/>
            <person name="Catarino B."/>
            <person name="Chen F."/>
            <person name="Chiyoda S."/>
            <person name="Chovatia M."/>
            <person name="Davies K.M."/>
            <person name="Delmans M."/>
            <person name="Demura T."/>
            <person name="Dierschke T."/>
            <person name="Dolan L."/>
            <person name="Dorantes-Acosta A.E."/>
            <person name="Eklund D.M."/>
            <person name="Florent S.N."/>
            <person name="Flores-Sandoval E."/>
            <person name="Fujiyama A."/>
            <person name="Fukuzawa H."/>
            <person name="Galik B."/>
            <person name="Grimanelli D."/>
            <person name="Grimwood J."/>
            <person name="Grossniklaus U."/>
            <person name="Hamada T."/>
            <person name="Haseloff J."/>
            <person name="Hetherington A.J."/>
            <person name="Higo A."/>
            <person name="Hirakawa Y."/>
            <person name="Hundley H.N."/>
            <person name="Ikeda Y."/>
            <person name="Inoue K."/>
            <person name="Inoue S.I."/>
            <person name="Ishida S."/>
            <person name="Jia Q."/>
            <person name="Kakita M."/>
            <person name="Kanazawa T."/>
            <person name="Kawai Y."/>
            <person name="Kawashima T."/>
            <person name="Kennedy M."/>
            <person name="Kinose K."/>
            <person name="Kinoshita T."/>
            <person name="Kohara Y."/>
            <person name="Koide E."/>
            <person name="Komatsu K."/>
            <person name="Kopischke S."/>
            <person name="Kubo M."/>
            <person name="Kyozuka J."/>
            <person name="Lagercrantz U."/>
            <person name="Lin S.S."/>
            <person name="Lindquist E."/>
            <person name="Lipzen A.M."/>
            <person name="Lu C.W."/>
            <person name="De Luna E."/>
            <person name="Martienssen R.A."/>
            <person name="Minamino N."/>
            <person name="Mizutani M."/>
            <person name="Mizutani M."/>
            <person name="Mochizuki N."/>
            <person name="Monte I."/>
            <person name="Mosher R."/>
            <person name="Nagasaki H."/>
            <person name="Nakagami H."/>
            <person name="Naramoto S."/>
            <person name="Nishitani K."/>
            <person name="Ohtani M."/>
            <person name="Okamoto T."/>
            <person name="Okumura M."/>
            <person name="Phillips J."/>
            <person name="Pollak B."/>
            <person name="Reinders A."/>
            <person name="Rovekamp M."/>
            <person name="Sano R."/>
            <person name="Sawa S."/>
            <person name="Schmid M.W."/>
            <person name="Shirakawa M."/>
            <person name="Solano R."/>
            <person name="Spunde A."/>
            <person name="Suetsugu N."/>
            <person name="Sugano S."/>
            <person name="Sugiyama A."/>
            <person name="Sun R."/>
            <person name="Suzuki Y."/>
            <person name="Takenaka M."/>
            <person name="Takezawa D."/>
            <person name="Tomogane H."/>
            <person name="Tsuzuki M."/>
            <person name="Ueda T."/>
            <person name="Umeda M."/>
            <person name="Ward J.M."/>
            <person name="Watanabe Y."/>
            <person name="Yazaki K."/>
            <person name="Yokoyama R."/>
            <person name="Yoshitake Y."/>
            <person name="Yotsui I."/>
            <person name="Zachgo S."/>
            <person name="Schmutz J."/>
        </authorList>
    </citation>
    <scope>NUCLEOTIDE SEQUENCE [LARGE SCALE GENOMIC DNA]</scope>
    <source>
        <strain evidence="2">Tak-1</strain>
    </source>
</reference>
<dbReference type="AlphaFoldDB" id="A0A2R6XMJ5"/>
<organism evidence="1 2">
    <name type="scientific">Marchantia polymorpha</name>
    <name type="common">Common liverwort</name>
    <name type="synonym">Marchantia aquatica</name>
    <dbReference type="NCBI Taxonomy" id="3197"/>
    <lineage>
        <taxon>Eukaryota</taxon>
        <taxon>Viridiplantae</taxon>
        <taxon>Streptophyta</taxon>
        <taxon>Embryophyta</taxon>
        <taxon>Marchantiophyta</taxon>
        <taxon>Marchantiopsida</taxon>
        <taxon>Marchantiidae</taxon>
        <taxon>Marchantiales</taxon>
        <taxon>Marchantiaceae</taxon>
        <taxon>Marchantia</taxon>
    </lineage>
</organism>
<keyword evidence="2" id="KW-1185">Reference proteome</keyword>
<dbReference type="EMBL" id="KZ772680">
    <property type="protein sequence ID" value="PTQ47337.1"/>
    <property type="molecule type" value="Genomic_DNA"/>
</dbReference>
<name>A0A2R6XMJ5_MARPO</name>
<protein>
    <submittedName>
        <fullName evidence="1">Uncharacterized protein</fullName>
    </submittedName>
</protein>
<proteinExistence type="predicted"/>
<evidence type="ECO:0000313" key="1">
    <source>
        <dbReference type="EMBL" id="PTQ47337.1"/>
    </source>
</evidence>
<sequence>MRLYVQLDMLMWTETISCNMHVRRVRLDSGEAVYPDLDHGSAIAQEMTRISTCGRGGLIPWRPPPYQMKRKSKY</sequence>